<sequence length="385" mass="43835">MVKRNCNCKYQATTPDLVKISSPKAHDDPFGSSSPRLASDCPGQSNFRGFTPDSTVITSPKTRDKPYGSLLSRGWSDVLDRADFLSISWFFLGCYTNRFTAASMVNTHSLCAWNSLTLEDVSSVSVHLMHLTSVNAIDLMADFVMEWYALFPGLVELIVPPGVILPYGSLSRPQENCFASCSWRIYSDMVCDSLFLFAKYIDSGMIFVDSGIWNLAGDVIVAFWHLECRYALREGELWLDDYRHLEHLVFQLRVYAHLVSRECNMYCLMLLSPLWMLTRLRCLCCSSREAASEVCLHVHKLLFAASVMHLVAQQTFLQVTVHCRRTKFYGPGFTTTDELRLKQSLPHVLQRQRRMLLARSGWFISILELLYCSLPRPPEVPCDSC</sequence>
<keyword evidence="3" id="KW-1185">Reference proteome</keyword>
<proteinExistence type="predicted"/>
<evidence type="ECO:0000313" key="2">
    <source>
        <dbReference type="EMBL" id="VVA99689.1"/>
    </source>
</evidence>
<organism evidence="2 3">
    <name type="scientific">Arabis nemorensis</name>
    <dbReference type="NCBI Taxonomy" id="586526"/>
    <lineage>
        <taxon>Eukaryota</taxon>
        <taxon>Viridiplantae</taxon>
        <taxon>Streptophyta</taxon>
        <taxon>Embryophyta</taxon>
        <taxon>Tracheophyta</taxon>
        <taxon>Spermatophyta</taxon>
        <taxon>Magnoliopsida</taxon>
        <taxon>eudicotyledons</taxon>
        <taxon>Gunneridae</taxon>
        <taxon>Pentapetalae</taxon>
        <taxon>rosids</taxon>
        <taxon>malvids</taxon>
        <taxon>Brassicales</taxon>
        <taxon>Brassicaceae</taxon>
        <taxon>Arabideae</taxon>
        <taxon>Arabis</taxon>
    </lineage>
</organism>
<dbReference type="EMBL" id="CABITT030000003">
    <property type="protein sequence ID" value="VVA99689.1"/>
    <property type="molecule type" value="Genomic_DNA"/>
</dbReference>
<name>A0A565BDK7_9BRAS</name>
<dbReference type="Proteomes" id="UP000489600">
    <property type="component" value="Unassembled WGS sequence"/>
</dbReference>
<dbReference type="OrthoDB" id="10561969at2759"/>
<feature type="compositionally biased region" description="Polar residues" evidence="1">
    <location>
        <begin position="31"/>
        <end position="44"/>
    </location>
</feature>
<evidence type="ECO:0000313" key="3">
    <source>
        <dbReference type="Proteomes" id="UP000489600"/>
    </source>
</evidence>
<dbReference type="AlphaFoldDB" id="A0A565BDK7"/>
<protein>
    <submittedName>
        <fullName evidence="2">Uncharacterized protein</fullName>
    </submittedName>
</protein>
<reference evidence="2" key="1">
    <citation type="submission" date="2019-07" db="EMBL/GenBank/DDBJ databases">
        <authorList>
            <person name="Dittberner H."/>
        </authorList>
    </citation>
    <scope>NUCLEOTIDE SEQUENCE [LARGE SCALE GENOMIC DNA]</scope>
</reference>
<feature type="region of interest" description="Disordered" evidence="1">
    <location>
        <begin position="21"/>
        <end position="44"/>
    </location>
</feature>
<gene>
    <name evidence="2" type="ORF">ANE_LOCUS10134</name>
</gene>
<accession>A0A565BDK7</accession>
<evidence type="ECO:0000256" key="1">
    <source>
        <dbReference type="SAM" id="MobiDB-lite"/>
    </source>
</evidence>
<comment type="caution">
    <text evidence="2">The sequence shown here is derived from an EMBL/GenBank/DDBJ whole genome shotgun (WGS) entry which is preliminary data.</text>
</comment>